<evidence type="ECO:0000256" key="3">
    <source>
        <dbReference type="ARBA" id="ARBA00022737"/>
    </source>
</evidence>
<protein>
    <recommendedName>
        <fullName evidence="10">Chloride channel protein</fullName>
    </recommendedName>
</protein>
<feature type="transmembrane region" description="Helical" evidence="7">
    <location>
        <begin position="447"/>
        <end position="470"/>
    </location>
</feature>
<feature type="transmembrane region" description="Helical" evidence="7">
    <location>
        <begin position="303"/>
        <end position="324"/>
    </location>
</feature>
<keyword evidence="6 7" id="KW-0472">Membrane</keyword>
<keyword evidence="3" id="KW-0677">Repeat</keyword>
<feature type="transmembrane region" description="Helical" evidence="7">
    <location>
        <begin position="344"/>
        <end position="367"/>
    </location>
</feature>
<feature type="transmembrane region" description="Helical" evidence="7">
    <location>
        <begin position="225"/>
        <end position="248"/>
    </location>
</feature>
<dbReference type="InterPro" id="IPR051280">
    <property type="entry name" value="Cl-channel/antiporter"/>
</dbReference>
<proteinExistence type="predicted"/>
<feature type="transmembrane region" description="Helical" evidence="7">
    <location>
        <begin position="86"/>
        <end position="113"/>
    </location>
</feature>
<comment type="caution">
    <text evidence="8">The sequence shown here is derived from an EMBL/GenBank/DDBJ whole genome shotgun (WGS) entry which is preliminary data.</text>
</comment>
<feature type="transmembrane region" description="Helical" evidence="7">
    <location>
        <begin position="260"/>
        <end position="282"/>
    </location>
</feature>
<accession>A0AAD9IW39</accession>
<dbReference type="AlphaFoldDB" id="A0AAD9IW39"/>
<evidence type="ECO:0000256" key="4">
    <source>
        <dbReference type="ARBA" id="ARBA00022989"/>
    </source>
</evidence>
<evidence type="ECO:0000256" key="5">
    <source>
        <dbReference type="ARBA" id="ARBA00023122"/>
    </source>
</evidence>
<feature type="transmembrane region" description="Helical" evidence="7">
    <location>
        <begin position="419"/>
        <end position="441"/>
    </location>
</feature>
<dbReference type="GO" id="GO:0005765">
    <property type="term" value="C:lysosomal membrane"/>
    <property type="evidence" value="ECO:0007669"/>
    <property type="project" value="TreeGrafter"/>
</dbReference>
<dbReference type="InterPro" id="IPR001807">
    <property type="entry name" value="ClC"/>
</dbReference>
<gene>
    <name evidence="8" type="ORF">LSH36_1000g00029</name>
</gene>
<keyword evidence="2 7" id="KW-0812">Transmembrane</keyword>
<comment type="subcellular location">
    <subcellularLocation>
        <location evidence="1">Membrane</location>
        <topology evidence="1">Multi-pass membrane protein</topology>
    </subcellularLocation>
</comment>
<evidence type="ECO:0000313" key="9">
    <source>
        <dbReference type="Proteomes" id="UP001208570"/>
    </source>
</evidence>
<dbReference type="Pfam" id="PF00654">
    <property type="entry name" value="Voltage_CLC"/>
    <property type="match status" value="1"/>
</dbReference>
<evidence type="ECO:0000256" key="6">
    <source>
        <dbReference type="ARBA" id="ARBA00023136"/>
    </source>
</evidence>
<evidence type="ECO:0000313" key="8">
    <source>
        <dbReference type="EMBL" id="KAK2142066.1"/>
    </source>
</evidence>
<dbReference type="GO" id="GO:0015108">
    <property type="term" value="F:chloride transmembrane transporter activity"/>
    <property type="evidence" value="ECO:0007669"/>
    <property type="project" value="InterPro"/>
</dbReference>
<feature type="transmembrane region" description="Helical" evidence="7">
    <location>
        <begin position="36"/>
        <end position="57"/>
    </location>
</feature>
<evidence type="ECO:0008006" key="10">
    <source>
        <dbReference type="Google" id="ProtNLM"/>
    </source>
</evidence>
<organism evidence="8 9">
    <name type="scientific">Paralvinella palmiformis</name>
    <dbReference type="NCBI Taxonomy" id="53620"/>
    <lineage>
        <taxon>Eukaryota</taxon>
        <taxon>Metazoa</taxon>
        <taxon>Spiralia</taxon>
        <taxon>Lophotrochozoa</taxon>
        <taxon>Annelida</taxon>
        <taxon>Polychaeta</taxon>
        <taxon>Sedentaria</taxon>
        <taxon>Canalipalpata</taxon>
        <taxon>Terebellida</taxon>
        <taxon>Terebelliformia</taxon>
        <taxon>Alvinellidae</taxon>
        <taxon>Paralvinella</taxon>
    </lineage>
</organism>
<evidence type="ECO:0000256" key="1">
    <source>
        <dbReference type="ARBA" id="ARBA00004141"/>
    </source>
</evidence>
<evidence type="ECO:0000256" key="7">
    <source>
        <dbReference type="SAM" id="Phobius"/>
    </source>
</evidence>
<dbReference type="PRINTS" id="PR00762">
    <property type="entry name" value="CLCHANNEL"/>
</dbReference>
<keyword evidence="9" id="KW-1185">Reference proteome</keyword>
<keyword evidence="5" id="KW-0129">CBS domain</keyword>
<name>A0AAD9IW39_9ANNE</name>
<keyword evidence="4 7" id="KW-1133">Transmembrane helix</keyword>
<dbReference type="PANTHER" id="PTHR11689">
    <property type="entry name" value="CHLORIDE CHANNEL PROTEIN CLC FAMILY MEMBER"/>
    <property type="match status" value="1"/>
</dbReference>
<sequence length="503" mass="55790">MNRNSQDYDQCENKLFMEEQENERSLKVRRKWMARWIVNLLTGIGTALVATVIEIGIEYVAHYKFWLLRKLVVWCDTGWRTALPLLYWIVVNCCLVFLGSSLVTFIEVNILVLSRAVSSYFISLHIHLPSVRSYSPQAVGSGIPQIKCYLNGVKIPGLLTLRALIAKSFGVILSVSGGLACGKEGPMIHSGAIVAAGVSQGRSKMLKTDFKIFEYLRSDTERRDFVSGGAAAGVSAAFGAPVGGLLFSLEEGASFWNQSLTWRIVFASMIATFTVNVLLSAIHGHPADLSNPGLISFGRFSHITYQAIEIPIFLLMGVLGKYLYYHVTSDFKTAGGRYIANNWLKVLEAMLVSAISAVMGFTLIFLVNDCVPDDARGHHDESVVKLYCSESEHNVMSAIFFKTPEQTLIAILHDNMGSYTVLTLSLFVCLYFLLACWTYGLSVSSGIFIPCLLTGATWGRLVGMGVMYLFPTMVRINVSVFLTLEWGSFTEVDEFNFENYDSQ</sequence>
<reference evidence="8" key="1">
    <citation type="journal article" date="2023" name="Mol. Biol. Evol.">
        <title>Third-Generation Sequencing Reveals the Adaptive Role of the Epigenome in Three Deep-Sea Polychaetes.</title>
        <authorList>
            <person name="Perez M."/>
            <person name="Aroh O."/>
            <person name="Sun Y."/>
            <person name="Lan Y."/>
            <person name="Juniper S.K."/>
            <person name="Young C.R."/>
            <person name="Angers B."/>
            <person name="Qian P.Y."/>
        </authorList>
    </citation>
    <scope>NUCLEOTIDE SEQUENCE</scope>
    <source>
        <strain evidence="8">P08H-3</strain>
    </source>
</reference>
<dbReference type="Proteomes" id="UP001208570">
    <property type="component" value="Unassembled WGS sequence"/>
</dbReference>
<dbReference type="EMBL" id="JAODUP010001000">
    <property type="protein sequence ID" value="KAK2142066.1"/>
    <property type="molecule type" value="Genomic_DNA"/>
</dbReference>
<dbReference type="InterPro" id="IPR014743">
    <property type="entry name" value="Cl-channel_core"/>
</dbReference>
<dbReference type="Gene3D" id="1.10.3080.10">
    <property type="entry name" value="Clc chloride channel"/>
    <property type="match status" value="1"/>
</dbReference>
<dbReference type="PANTHER" id="PTHR11689:SF136">
    <property type="entry name" value="H(+)_CL(-) EXCHANGE TRANSPORTER 7"/>
    <property type="match status" value="1"/>
</dbReference>
<evidence type="ECO:0000256" key="2">
    <source>
        <dbReference type="ARBA" id="ARBA00022692"/>
    </source>
</evidence>
<dbReference type="SUPFAM" id="SSF81340">
    <property type="entry name" value="Clc chloride channel"/>
    <property type="match status" value="1"/>
</dbReference>